<dbReference type="GO" id="GO:0006419">
    <property type="term" value="P:alanyl-tRNA aminoacylation"/>
    <property type="evidence" value="ECO:0007669"/>
    <property type="project" value="InterPro"/>
</dbReference>
<dbReference type="SUPFAM" id="SSF55681">
    <property type="entry name" value="Class II aaRS and biotin synthetases"/>
    <property type="match status" value="1"/>
</dbReference>
<dbReference type="OrthoDB" id="2444619at2759"/>
<dbReference type="PANTHER" id="PTHR11777">
    <property type="entry name" value="ALANYL-TRNA SYNTHETASE"/>
    <property type="match status" value="1"/>
</dbReference>
<dbReference type="GO" id="GO:0004813">
    <property type="term" value="F:alanine-tRNA ligase activity"/>
    <property type="evidence" value="ECO:0007669"/>
    <property type="project" value="InterPro"/>
</dbReference>
<dbReference type="Proteomes" id="UP000789508">
    <property type="component" value="Unassembled WGS sequence"/>
</dbReference>
<dbReference type="EMBL" id="CAJVPS010017309">
    <property type="protein sequence ID" value="CAG8693222.1"/>
    <property type="molecule type" value="Genomic_DNA"/>
</dbReference>
<keyword evidence="5" id="KW-1185">Reference proteome</keyword>
<dbReference type="Pfam" id="PF01411">
    <property type="entry name" value="tRNA-synt_2c"/>
    <property type="match status" value="1"/>
</dbReference>
<reference evidence="4" key="1">
    <citation type="submission" date="2021-06" db="EMBL/GenBank/DDBJ databases">
        <authorList>
            <person name="Kallberg Y."/>
            <person name="Tangrot J."/>
            <person name="Rosling A."/>
        </authorList>
    </citation>
    <scope>NUCLEOTIDE SEQUENCE</scope>
    <source>
        <strain evidence="4">FL130A</strain>
    </source>
</reference>
<dbReference type="PANTHER" id="PTHR11777:SF9">
    <property type="entry name" value="ALANINE--TRNA LIGASE, CYTOPLASMIC"/>
    <property type="match status" value="1"/>
</dbReference>
<name>A0A9N9HM54_9GLOM</name>
<organism evidence="4 5">
    <name type="scientific">Ambispora leptoticha</name>
    <dbReference type="NCBI Taxonomy" id="144679"/>
    <lineage>
        <taxon>Eukaryota</taxon>
        <taxon>Fungi</taxon>
        <taxon>Fungi incertae sedis</taxon>
        <taxon>Mucoromycota</taxon>
        <taxon>Glomeromycotina</taxon>
        <taxon>Glomeromycetes</taxon>
        <taxon>Archaeosporales</taxon>
        <taxon>Ambisporaceae</taxon>
        <taxon>Ambispora</taxon>
    </lineage>
</organism>
<dbReference type="AlphaFoldDB" id="A0A9N9HM54"/>
<proteinExistence type="predicted"/>
<protein>
    <submittedName>
        <fullName evidence="4">8103_t:CDS:1</fullName>
    </submittedName>
</protein>
<dbReference type="InterPro" id="IPR045864">
    <property type="entry name" value="aa-tRNA-synth_II/BPL/LPL"/>
</dbReference>
<dbReference type="GO" id="GO:0002161">
    <property type="term" value="F:aminoacyl-tRNA deacylase activity"/>
    <property type="evidence" value="ECO:0007669"/>
    <property type="project" value="TreeGrafter"/>
</dbReference>
<sequence>MGDGPCGPNTEIYFDFHGERELPKNIEELDNKRFIEICNIVFPEFYHKGEEYLPLAEKCVDTGAGLERIAMQSRSDKLSQKTEYQKYLEELEDPNYQGGSWALPENPIPLEQAKYEICQKPTQRKAKKTSEKKEMKTKKVTKKEDKKRDKKISASKLDPGTKGVELEIKTDFRMSSLCSLLEKAAGGPITDAPFEKIAFVFFKGDAEKACYDALLDSKNQTFELSFDKEKVWLNVDGFVDLIDKTKPEIHMQPGNKSLEINNLKTELDQAKDNQEKLQKAIEKIEKLNQDVLDKNKDLENSLKEAKKRLNDLKRQTSSDK</sequence>
<accession>A0A9N9HM54</accession>
<dbReference type="GO" id="GO:0005829">
    <property type="term" value="C:cytosol"/>
    <property type="evidence" value="ECO:0007669"/>
    <property type="project" value="TreeGrafter"/>
</dbReference>
<dbReference type="Gene3D" id="3.30.930.10">
    <property type="entry name" value="Bira Bifunctional Protein, Domain 2"/>
    <property type="match status" value="1"/>
</dbReference>
<feature type="coiled-coil region" evidence="1">
    <location>
        <begin position="260"/>
        <end position="315"/>
    </location>
</feature>
<gene>
    <name evidence="4" type="ORF">ALEPTO_LOCUS11283</name>
</gene>
<evidence type="ECO:0000313" key="5">
    <source>
        <dbReference type="Proteomes" id="UP000789508"/>
    </source>
</evidence>
<keyword evidence="1" id="KW-0175">Coiled coil</keyword>
<feature type="domain" description="Alanyl-tRNA synthetase class IIc N-terminal" evidence="3">
    <location>
        <begin position="1"/>
        <end position="72"/>
    </location>
</feature>
<feature type="region of interest" description="Disordered" evidence="2">
    <location>
        <begin position="121"/>
        <end position="156"/>
    </location>
</feature>
<evidence type="ECO:0000256" key="1">
    <source>
        <dbReference type="SAM" id="Coils"/>
    </source>
</evidence>
<dbReference type="InterPro" id="IPR018164">
    <property type="entry name" value="Ala-tRNA-synth_IIc_N"/>
</dbReference>
<evidence type="ECO:0000313" key="4">
    <source>
        <dbReference type="EMBL" id="CAG8693222.1"/>
    </source>
</evidence>
<evidence type="ECO:0000259" key="3">
    <source>
        <dbReference type="Pfam" id="PF01411"/>
    </source>
</evidence>
<feature type="non-terminal residue" evidence="4">
    <location>
        <position position="320"/>
    </location>
</feature>
<evidence type="ECO:0000256" key="2">
    <source>
        <dbReference type="SAM" id="MobiDB-lite"/>
    </source>
</evidence>
<dbReference type="GO" id="GO:0005524">
    <property type="term" value="F:ATP binding"/>
    <property type="evidence" value="ECO:0007669"/>
    <property type="project" value="InterPro"/>
</dbReference>
<dbReference type="InterPro" id="IPR050058">
    <property type="entry name" value="Ala-tRNA_ligase"/>
</dbReference>
<comment type="caution">
    <text evidence="4">The sequence shown here is derived from an EMBL/GenBank/DDBJ whole genome shotgun (WGS) entry which is preliminary data.</text>
</comment>